<evidence type="ECO:0000256" key="22">
    <source>
        <dbReference type="ARBA" id="ARBA00023242"/>
    </source>
</evidence>
<feature type="compositionally biased region" description="Polar residues" evidence="30">
    <location>
        <begin position="750"/>
        <end position="761"/>
    </location>
</feature>
<dbReference type="PROSITE" id="PS51194">
    <property type="entry name" value="HELICASE_CTER"/>
    <property type="match status" value="1"/>
</dbReference>
<dbReference type="Pfam" id="PF00271">
    <property type="entry name" value="Helicase_C"/>
    <property type="match status" value="1"/>
</dbReference>
<evidence type="ECO:0000256" key="5">
    <source>
        <dbReference type="ARBA" id="ARBA00006517"/>
    </source>
</evidence>
<dbReference type="GO" id="GO:0000977">
    <property type="term" value="F:RNA polymerase II transcription regulatory region sequence-specific DNA binding"/>
    <property type="evidence" value="ECO:0007669"/>
    <property type="project" value="TreeGrafter"/>
</dbReference>
<keyword evidence="7" id="KW-0963">Cytoplasm</keyword>
<evidence type="ECO:0000256" key="28">
    <source>
        <dbReference type="ARBA" id="ARBA00075679"/>
    </source>
</evidence>
<evidence type="ECO:0000256" key="3">
    <source>
        <dbReference type="ARBA" id="ARBA00004604"/>
    </source>
</evidence>
<dbReference type="InterPro" id="IPR019391">
    <property type="entry name" value="Storkhead-box_WHD"/>
</dbReference>
<proteinExistence type="inferred from homology"/>
<dbReference type="GO" id="GO:0051607">
    <property type="term" value="P:defense response to virus"/>
    <property type="evidence" value="ECO:0007669"/>
    <property type="project" value="UniProtKB-KW"/>
</dbReference>
<dbReference type="GO" id="GO:0016787">
    <property type="term" value="F:hydrolase activity"/>
    <property type="evidence" value="ECO:0007669"/>
    <property type="project" value="UniProtKB-KW"/>
</dbReference>
<dbReference type="Pfam" id="PF10264">
    <property type="entry name" value="WHD_Storkhead"/>
    <property type="match status" value="1"/>
</dbReference>
<keyword evidence="34" id="KW-1185">Reference proteome</keyword>
<protein>
    <recommendedName>
        <fullName evidence="24">Nucleolar RNA helicase 2</fullName>
        <ecNumber evidence="6">3.6.4.13</ecNumber>
    </recommendedName>
    <alternativeName>
        <fullName evidence="25">DEAD box protein 21</fullName>
    </alternativeName>
    <alternativeName>
        <fullName evidence="28">Gu-alpha</fullName>
    </alternativeName>
    <alternativeName>
        <fullName evidence="27">Nucleolar RNA helicase Gu</fullName>
    </alternativeName>
    <alternativeName>
        <fullName evidence="26">Nucleolar RNA helicase II</fullName>
    </alternativeName>
    <alternativeName>
        <fullName evidence="29">RH II/Gu</fullName>
    </alternativeName>
</protein>
<feature type="region of interest" description="Disordered" evidence="30">
    <location>
        <begin position="747"/>
        <end position="771"/>
    </location>
</feature>
<dbReference type="GO" id="GO:0006357">
    <property type="term" value="P:regulation of transcription by RNA polymerase II"/>
    <property type="evidence" value="ECO:0007669"/>
    <property type="project" value="InterPro"/>
</dbReference>
<evidence type="ECO:0000256" key="7">
    <source>
        <dbReference type="ARBA" id="ARBA00022490"/>
    </source>
</evidence>
<keyword evidence="8" id="KW-0698">rRNA processing</keyword>
<dbReference type="CDD" id="cd17944">
    <property type="entry name" value="DEADc_DDX21_DDX50"/>
    <property type="match status" value="1"/>
</dbReference>
<evidence type="ECO:0000256" key="14">
    <source>
        <dbReference type="ARBA" id="ARBA00022806"/>
    </source>
</evidence>
<keyword evidence="13" id="KW-0378">Hydrolase</keyword>
<evidence type="ECO:0000256" key="29">
    <source>
        <dbReference type="ARBA" id="ARBA00078637"/>
    </source>
</evidence>
<evidence type="ECO:0000256" key="9">
    <source>
        <dbReference type="ARBA" id="ARBA00022553"/>
    </source>
</evidence>
<keyword evidence="15" id="KW-0067">ATP-binding</keyword>
<feature type="domain" description="Helicase ATP-binding" evidence="31">
    <location>
        <begin position="937"/>
        <end position="1116"/>
    </location>
</feature>
<keyword evidence="20" id="KW-0496">Mitochondrion</keyword>
<keyword evidence="17" id="KW-0694">RNA-binding</keyword>
<keyword evidence="16" id="KW-0391">Immunity</keyword>
<dbReference type="GO" id="GO:0005730">
    <property type="term" value="C:nucleolus"/>
    <property type="evidence" value="ECO:0007669"/>
    <property type="project" value="UniProtKB-SubCell"/>
</dbReference>
<evidence type="ECO:0000256" key="8">
    <source>
        <dbReference type="ARBA" id="ARBA00022552"/>
    </source>
</evidence>
<dbReference type="Proteomes" id="UP000018936">
    <property type="component" value="Unassembled WGS sequence"/>
</dbReference>
<keyword evidence="12" id="KW-0547">Nucleotide-binding</keyword>
<comment type="catalytic activity">
    <reaction evidence="23">
        <text>ATP + H2O = ADP + phosphate + H(+)</text>
        <dbReference type="Rhea" id="RHEA:13065"/>
        <dbReference type="ChEBI" id="CHEBI:15377"/>
        <dbReference type="ChEBI" id="CHEBI:15378"/>
        <dbReference type="ChEBI" id="CHEBI:30616"/>
        <dbReference type="ChEBI" id="CHEBI:43474"/>
        <dbReference type="ChEBI" id="CHEBI:456216"/>
        <dbReference type="EC" id="3.6.4.13"/>
    </reaction>
    <physiologicalReaction direction="left-to-right" evidence="23">
        <dbReference type="Rhea" id="RHEA:13066"/>
    </physiologicalReaction>
</comment>
<sequence>MNAAHITVTQEALLHQLGKYYPGIATPTHDILYSTLGMLIKERKIYHTGEGYFIVTPNTYFISNNTTKSNKRALLEDKCLPEPSFTYLVSMEDAAELTPDPLPVVSHCRSCYCFLGHNEVKPTKCEELISQEPNGKSQKDSCESRSSVPKPSTESLADGITHSVLSTKGKDKAKKFSLSLFWRNTSKKEKAKKSHSTFSAQFPPEKWPVRDEDNLENIPRDVEHEIIKRINPILTVDNLTKHTALMQKMEEQKKYISKGTSTEVLTMKHKYISKAHNWKKQNKATKYHRKGQHIKEKRGKYKTSELVLADDNLASSVEHPLCHLASEMMVCSRELVDDALDMEPHFLYKREINNPFQDTPNGRNKSSKGYKSQKNCDINPKAVRSERHRSWSQSLDSRTMDCKAKVSLSGKCEAEAEKKQHSDHQQCQALRTDGAHTSLAERATCKCNLQRGTNSQNTVEMQEASNVHATFKNEEEKKYPEKSIRTHCDKTNTCNLPSQHSDCYLPTDTGIICQFKQSEVVAAHRQKDFKSEMQTKNTSQWFESVNPQYEGFIYDDPVQYQKVGDLVQEEEIESSKLKSYQLKYRTESEKWNNVREDVNPKVLGKEKTDLFRSYPNDTDTVDTYQHEESGFLSQSKSKDSLKEYDKMNLEGETCMCHQVSSKNNEENEGIYDQGRRTDNTERHVLEFSGVQEAENRIWEKSANEVAMETASLMLSSKDWEIKANLVGTRQSFDNSNDASLDRGIQHDQNHLQGTENQSITGDSGIDSPSYKALDKGYFRPRKLTRSGRMDINWLQRNSALGYVPPYLEKYKDKKDKAEKQKRKKHTVAEAELLDLELELEPPKAKKNKKKKQTADKNEDVISEGNSISHMSNGVKLSKKENNSCEDSHTECESDQDQELTPEQKEGAFANFDISKATLDLLKARGVTYLFPVQAKTFKPVFEGKDVVAQARTGTGKTFSFAIPLIEKLDRDPQERKRGRPPKVLVLTPTRELAMQVARDFKDITKKLTVACFYGGTAYNGQLDLIRNGIDILVGTPGRIKDHLQNNKLDISKLKHVVLDEVDQMLDMGFAEQVEEILVNSYKKDSEDNPQTLLFSATCPQWVYNVAKKYMKSKYEQVDLIGKKTKKTAMTVEHLAIECHWSQRAAAIGDVIQVYSGSHGRTIIFCETKKEATELALNASIKQDAQSLHGDIPQKQREVTLKGFRNGAFEVLVATNVAARGLDIPEVDLVIQSSPPKDVESYIHRSGRTGRAGRTGICICFYQRREDYQLKQVEQKAGITFKRIGVPTATDIIKASSKDAIRSLDSVPPSAIDYFRQSAEQLIEEKGAVEALAAALAHISGATSIEQRSLLNSDAGYVTMVLQCSVEMHATGYAWRGLKEQLGEDIDNKISRMCFLKGKMGVCFDIPKAELNKIKETWQDTRRWQLSVATELPELENTPREGGRNSGSDFRNGRRNGGFNRPDRFRNRGQKRNYNQAF</sequence>
<evidence type="ECO:0000256" key="11">
    <source>
        <dbReference type="ARBA" id="ARBA00022737"/>
    </source>
</evidence>
<evidence type="ECO:0000256" key="1">
    <source>
        <dbReference type="ARBA" id="ARBA00004173"/>
    </source>
</evidence>
<dbReference type="SMART" id="SM00487">
    <property type="entry name" value="DEXDc"/>
    <property type="match status" value="1"/>
</dbReference>
<dbReference type="GO" id="GO:0005829">
    <property type="term" value="C:cytosol"/>
    <property type="evidence" value="ECO:0007669"/>
    <property type="project" value="UniProtKB-SubCell"/>
</dbReference>
<dbReference type="EMBL" id="AZIM01003226">
    <property type="protein sequence ID" value="ETE62473.1"/>
    <property type="molecule type" value="Genomic_DNA"/>
</dbReference>
<dbReference type="Pfam" id="PF00270">
    <property type="entry name" value="DEAD"/>
    <property type="match status" value="1"/>
</dbReference>
<dbReference type="GO" id="GO:0003723">
    <property type="term" value="F:RNA binding"/>
    <property type="evidence" value="ECO:0007669"/>
    <property type="project" value="UniProtKB-KW"/>
</dbReference>
<evidence type="ECO:0000256" key="25">
    <source>
        <dbReference type="ARBA" id="ARBA00075447"/>
    </source>
</evidence>
<dbReference type="SUPFAM" id="SSF54928">
    <property type="entry name" value="RNA-binding domain, RBD"/>
    <property type="match status" value="1"/>
</dbReference>
<feature type="compositionally biased region" description="Polar residues" evidence="30">
    <location>
        <begin position="144"/>
        <end position="155"/>
    </location>
</feature>
<dbReference type="GO" id="GO:0005654">
    <property type="term" value="C:nucleoplasm"/>
    <property type="evidence" value="ECO:0007669"/>
    <property type="project" value="UniProtKB-SubCell"/>
</dbReference>
<dbReference type="InterPro" id="IPR040126">
    <property type="entry name" value="STOX1/2"/>
</dbReference>
<dbReference type="InterPro" id="IPR011545">
    <property type="entry name" value="DEAD/DEAH_box_helicase_dom"/>
</dbReference>
<evidence type="ECO:0000256" key="26">
    <source>
        <dbReference type="ARBA" id="ARBA00075530"/>
    </source>
</evidence>
<keyword evidence="22" id="KW-0539">Nucleus</keyword>
<evidence type="ECO:0000256" key="19">
    <source>
        <dbReference type="ARBA" id="ARBA00023118"/>
    </source>
</evidence>
<evidence type="ECO:0000256" key="10">
    <source>
        <dbReference type="ARBA" id="ARBA00022588"/>
    </source>
</evidence>
<keyword evidence="9" id="KW-0597">Phosphoprotein</keyword>
<feature type="non-terminal residue" evidence="33">
    <location>
        <position position="1"/>
    </location>
</feature>
<feature type="compositionally biased region" description="Basic and acidic residues" evidence="30">
    <location>
        <begin position="877"/>
        <end position="891"/>
    </location>
</feature>
<keyword evidence="19" id="KW-0051">Antiviral defense</keyword>
<evidence type="ECO:0000256" key="18">
    <source>
        <dbReference type="ARBA" id="ARBA00022990"/>
    </source>
</evidence>
<keyword evidence="21" id="KW-0804">Transcription</keyword>
<dbReference type="InterPro" id="IPR027417">
    <property type="entry name" value="P-loop_NTPase"/>
</dbReference>
<evidence type="ECO:0000259" key="32">
    <source>
        <dbReference type="PROSITE" id="PS51194"/>
    </source>
</evidence>
<dbReference type="CDD" id="cd12936">
    <property type="entry name" value="GUCT_RHII_Gualpha_beta"/>
    <property type="match status" value="1"/>
</dbReference>
<dbReference type="Gene3D" id="3.30.70.2280">
    <property type="match status" value="1"/>
</dbReference>
<reference evidence="33 34" key="1">
    <citation type="journal article" date="2013" name="Proc. Natl. Acad. Sci. U.S.A.">
        <title>The king cobra genome reveals dynamic gene evolution and adaptation in the snake venom system.</title>
        <authorList>
            <person name="Vonk F.J."/>
            <person name="Casewell N.R."/>
            <person name="Henkel C.V."/>
            <person name="Heimberg A.M."/>
            <person name="Jansen H.J."/>
            <person name="McCleary R.J."/>
            <person name="Kerkkamp H.M."/>
            <person name="Vos R.A."/>
            <person name="Guerreiro I."/>
            <person name="Calvete J.J."/>
            <person name="Wuster W."/>
            <person name="Woods A.E."/>
            <person name="Logan J.M."/>
            <person name="Harrison R.A."/>
            <person name="Castoe T.A."/>
            <person name="de Koning A.P."/>
            <person name="Pollock D.D."/>
            <person name="Yandell M."/>
            <person name="Calderon D."/>
            <person name="Renjifo C."/>
            <person name="Currier R.B."/>
            <person name="Salgado D."/>
            <person name="Pla D."/>
            <person name="Sanz L."/>
            <person name="Hyder A.S."/>
            <person name="Ribeiro J.M."/>
            <person name="Arntzen J.W."/>
            <person name="van den Thillart G.E."/>
            <person name="Boetzer M."/>
            <person name="Pirovano W."/>
            <person name="Dirks R.P."/>
            <person name="Spaink H.P."/>
            <person name="Duboule D."/>
            <person name="McGlinn E."/>
            <person name="Kini R.M."/>
            <person name="Richardson M.K."/>
        </authorList>
    </citation>
    <scope>NUCLEOTIDE SEQUENCE</scope>
    <source>
        <tissue evidence="33">Blood</tissue>
    </source>
</reference>
<feature type="compositionally biased region" description="Polar residues" evidence="30">
    <location>
        <begin position="354"/>
        <end position="376"/>
    </location>
</feature>
<dbReference type="FunFam" id="3.40.50.300:FF:001168">
    <property type="entry name" value="nucleolar RNA helicase 2"/>
    <property type="match status" value="1"/>
</dbReference>
<comment type="caution">
    <text evidence="33">The sequence shown here is derived from an EMBL/GenBank/DDBJ whole genome shotgun (WGS) entry which is preliminary data.</text>
</comment>
<dbReference type="GO" id="GO:0006364">
    <property type="term" value="P:rRNA processing"/>
    <property type="evidence" value="ECO:0007669"/>
    <property type="project" value="UniProtKB-KW"/>
</dbReference>
<dbReference type="SMART" id="SM00490">
    <property type="entry name" value="HELICc"/>
    <property type="match status" value="1"/>
</dbReference>
<dbReference type="GO" id="GO:0005524">
    <property type="term" value="F:ATP binding"/>
    <property type="evidence" value="ECO:0007669"/>
    <property type="project" value="UniProtKB-KW"/>
</dbReference>
<evidence type="ECO:0000256" key="20">
    <source>
        <dbReference type="ARBA" id="ARBA00023128"/>
    </source>
</evidence>
<dbReference type="Pfam" id="PF08152">
    <property type="entry name" value="GUCT"/>
    <property type="match status" value="1"/>
</dbReference>
<evidence type="ECO:0000256" key="2">
    <source>
        <dbReference type="ARBA" id="ARBA00004514"/>
    </source>
</evidence>
<feature type="domain" description="Helicase C-terminal" evidence="32">
    <location>
        <begin position="1149"/>
        <end position="1293"/>
    </location>
</feature>
<dbReference type="Gene3D" id="3.40.50.300">
    <property type="entry name" value="P-loop containing nucleotide triphosphate hydrolases"/>
    <property type="match status" value="2"/>
</dbReference>
<evidence type="ECO:0000256" key="21">
    <source>
        <dbReference type="ARBA" id="ARBA00023163"/>
    </source>
</evidence>
<evidence type="ECO:0000256" key="6">
    <source>
        <dbReference type="ARBA" id="ARBA00012552"/>
    </source>
</evidence>
<evidence type="ECO:0000313" key="33">
    <source>
        <dbReference type="EMBL" id="ETE62473.1"/>
    </source>
</evidence>
<feature type="region of interest" description="Disordered" evidence="30">
    <location>
        <begin position="131"/>
        <end position="161"/>
    </location>
</feature>
<keyword evidence="10" id="KW-0399">Innate immunity</keyword>
<dbReference type="GO" id="GO:0045087">
    <property type="term" value="P:innate immune response"/>
    <property type="evidence" value="ECO:0007669"/>
    <property type="project" value="UniProtKB-KW"/>
</dbReference>
<dbReference type="PROSITE" id="PS51192">
    <property type="entry name" value="HELICASE_ATP_BIND_1"/>
    <property type="match status" value="1"/>
</dbReference>
<dbReference type="InterPro" id="IPR001650">
    <property type="entry name" value="Helicase_C-like"/>
</dbReference>
<feature type="region of interest" description="Disordered" evidence="30">
    <location>
        <begin position="1432"/>
        <end position="1477"/>
    </location>
</feature>
<dbReference type="InterPro" id="IPR035979">
    <property type="entry name" value="RBD_domain_sf"/>
</dbReference>
<dbReference type="GO" id="GO:0003724">
    <property type="term" value="F:RNA helicase activity"/>
    <property type="evidence" value="ECO:0007669"/>
    <property type="project" value="UniProtKB-EC"/>
</dbReference>
<keyword evidence="14 33" id="KW-0347">Helicase</keyword>
<organism evidence="33 34">
    <name type="scientific">Ophiophagus hannah</name>
    <name type="common">King cobra</name>
    <name type="synonym">Naja hannah</name>
    <dbReference type="NCBI Taxonomy" id="8665"/>
    <lineage>
        <taxon>Eukaryota</taxon>
        <taxon>Metazoa</taxon>
        <taxon>Chordata</taxon>
        <taxon>Craniata</taxon>
        <taxon>Vertebrata</taxon>
        <taxon>Euteleostomi</taxon>
        <taxon>Lepidosauria</taxon>
        <taxon>Squamata</taxon>
        <taxon>Bifurcata</taxon>
        <taxon>Unidentata</taxon>
        <taxon>Episquamata</taxon>
        <taxon>Toxicofera</taxon>
        <taxon>Serpentes</taxon>
        <taxon>Colubroidea</taxon>
        <taxon>Elapidae</taxon>
        <taxon>Elapinae</taxon>
        <taxon>Ophiophagus</taxon>
    </lineage>
</organism>
<keyword evidence="18" id="KW-0007">Acetylation</keyword>
<evidence type="ECO:0000259" key="31">
    <source>
        <dbReference type="PROSITE" id="PS51192"/>
    </source>
</evidence>
<comment type="subcellular location">
    <subcellularLocation>
        <location evidence="2">Cytoplasm</location>
        <location evidence="2">Cytosol</location>
    </subcellularLocation>
    <subcellularLocation>
        <location evidence="1">Mitochondrion</location>
    </subcellularLocation>
    <subcellularLocation>
        <location evidence="3">Nucleus</location>
        <location evidence="3">Nucleolus</location>
    </subcellularLocation>
    <subcellularLocation>
        <location evidence="4">Nucleus</location>
        <location evidence="4">Nucleoplasm</location>
    </subcellularLocation>
</comment>
<keyword evidence="11" id="KW-0677">Repeat</keyword>
<evidence type="ECO:0000256" key="4">
    <source>
        <dbReference type="ARBA" id="ARBA00004642"/>
    </source>
</evidence>
<dbReference type="GO" id="GO:0005739">
    <property type="term" value="C:mitochondrion"/>
    <property type="evidence" value="ECO:0007669"/>
    <property type="project" value="UniProtKB-SubCell"/>
</dbReference>
<dbReference type="InterPro" id="IPR059027">
    <property type="entry name" value="DD_DDX21-DDX50"/>
</dbReference>
<evidence type="ECO:0000256" key="30">
    <source>
        <dbReference type="SAM" id="MobiDB-lite"/>
    </source>
</evidence>
<evidence type="ECO:0000313" key="34">
    <source>
        <dbReference type="Proteomes" id="UP000018936"/>
    </source>
</evidence>
<dbReference type="FunFam" id="3.30.70.2280:FF:000002">
    <property type="entry name" value="Nucleolar RNA helicase 2"/>
    <property type="match status" value="1"/>
</dbReference>
<evidence type="ECO:0000256" key="15">
    <source>
        <dbReference type="ARBA" id="ARBA00022840"/>
    </source>
</evidence>
<feature type="region of interest" description="Disordered" evidence="30">
    <location>
        <begin position="840"/>
        <end position="900"/>
    </location>
</feature>
<name>V8NLE3_OPHHA</name>
<gene>
    <name evidence="33" type="primary">DDX21</name>
    <name evidence="33" type="ORF">L345_11770</name>
</gene>
<dbReference type="OrthoDB" id="10020110at2759"/>
<evidence type="ECO:0000256" key="27">
    <source>
        <dbReference type="ARBA" id="ARBA00075569"/>
    </source>
</evidence>
<comment type="similarity">
    <text evidence="5">Belongs to the DEAD box helicase family. DDX21/DDX50 subfamily.</text>
</comment>
<dbReference type="GO" id="GO:0010557">
    <property type="term" value="P:positive regulation of macromolecule biosynthetic process"/>
    <property type="evidence" value="ECO:0007669"/>
    <property type="project" value="UniProtKB-ARBA"/>
</dbReference>
<evidence type="ECO:0000256" key="17">
    <source>
        <dbReference type="ARBA" id="ARBA00022884"/>
    </source>
</evidence>
<dbReference type="CDD" id="cd18787">
    <property type="entry name" value="SF2_C_DEAD"/>
    <property type="match status" value="1"/>
</dbReference>
<dbReference type="PANTHER" id="PTHR22437">
    <property type="entry name" value="WINGED HELIX DOMAIN-CONTAINING PROTEIN"/>
    <property type="match status" value="1"/>
</dbReference>
<dbReference type="InterPro" id="IPR014001">
    <property type="entry name" value="Helicase_ATP-bd"/>
</dbReference>
<dbReference type="InterPro" id="IPR012562">
    <property type="entry name" value="GUCT"/>
</dbReference>
<evidence type="ECO:0000256" key="16">
    <source>
        <dbReference type="ARBA" id="ARBA00022859"/>
    </source>
</evidence>
<evidence type="ECO:0000256" key="13">
    <source>
        <dbReference type="ARBA" id="ARBA00022801"/>
    </source>
</evidence>
<feature type="region of interest" description="Disordered" evidence="30">
    <location>
        <begin position="353"/>
        <end position="396"/>
    </location>
</feature>
<dbReference type="Pfam" id="PF26142">
    <property type="entry name" value="DD_DDX21-DDX50"/>
    <property type="match status" value="1"/>
</dbReference>
<dbReference type="PANTHER" id="PTHR22437:SF1">
    <property type="entry name" value="STORKHEAD-BOX PROTEIN 1"/>
    <property type="match status" value="1"/>
</dbReference>
<evidence type="ECO:0000256" key="24">
    <source>
        <dbReference type="ARBA" id="ARBA00074346"/>
    </source>
</evidence>
<dbReference type="EC" id="3.6.4.13" evidence="6"/>
<dbReference type="FunFam" id="3.40.50.300:FF:000666">
    <property type="entry name" value="ATP-dependent RNA helicase DDX50"/>
    <property type="match status" value="1"/>
</dbReference>
<evidence type="ECO:0000256" key="12">
    <source>
        <dbReference type="ARBA" id="ARBA00022741"/>
    </source>
</evidence>
<evidence type="ECO:0000256" key="23">
    <source>
        <dbReference type="ARBA" id="ARBA00049390"/>
    </source>
</evidence>
<accession>V8NLE3</accession>
<dbReference type="SUPFAM" id="SSF52540">
    <property type="entry name" value="P-loop containing nucleoside triphosphate hydrolases"/>
    <property type="match status" value="1"/>
</dbReference>